<feature type="compositionally biased region" description="Basic and acidic residues" evidence="1">
    <location>
        <begin position="107"/>
        <end position="136"/>
    </location>
</feature>
<reference evidence="3" key="1">
    <citation type="journal article" date="2023" name="Mol. Phylogenet. Evol.">
        <title>Genome-scale phylogeny and comparative genomics of the fungal order Sordariales.</title>
        <authorList>
            <person name="Hensen N."/>
            <person name="Bonometti L."/>
            <person name="Westerberg I."/>
            <person name="Brannstrom I.O."/>
            <person name="Guillou S."/>
            <person name="Cros-Aarteil S."/>
            <person name="Calhoun S."/>
            <person name="Haridas S."/>
            <person name="Kuo A."/>
            <person name="Mondo S."/>
            <person name="Pangilinan J."/>
            <person name="Riley R."/>
            <person name="LaButti K."/>
            <person name="Andreopoulos B."/>
            <person name="Lipzen A."/>
            <person name="Chen C."/>
            <person name="Yan M."/>
            <person name="Daum C."/>
            <person name="Ng V."/>
            <person name="Clum A."/>
            <person name="Steindorff A."/>
            <person name="Ohm R.A."/>
            <person name="Martin F."/>
            <person name="Silar P."/>
            <person name="Natvig D.O."/>
            <person name="Lalanne C."/>
            <person name="Gautier V."/>
            <person name="Ament-Velasquez S.L."/>
            <person name="Kruys A."/>
            <person name="Hutchinson M.I."/>
            <person name="Powell A.J."/>
            <person name="Barry K."/>
            <person name="Miller A.N."/>
            <person name="Grigoriev I.V."/>
            <person name="Debuchy R."/>
            <person name="Gladieux P."/>
            <person name="Hiltunen Thoren M."/>
            <person name="Johannesson H."/>
        </authorList>
    </citation>
    <scope>NUCLEOTIDE SEQUENCE</scope>
    <source>
        <strain evidence="3">CBS 757.83</strain>
    </source>
</reference>
<protein>
    <recommendedName>
        <fullName evidence="2">DUF8035 domain-containing protein</fullName>
    </recommendedName>
</protein>
<feature type="region of interest" description="Disordered" evidence="1">
    <location>
        <begin position="465"/>
        <end position="485"/>
    </location>
</feature>
<evidence type="ECO:0000256" key="1">
    <source>
        <dbReference type="SAM" id="MobiDB-lite"/>
    </source>
</evidence>
<comment type="caution">
    <text evidence="3">The sequence shown here is derived from an EMBL/GenBank/DDBJ whole genome shotgun (WGS) entry which is preliminary data.</text>
</comment>
<gene>
    <name evidence="3" type="ORF">N658DRAFT_508710</name>
</gene>
<reference evidence="3" key="2">
    <citation type="submission" date="2023-05" db="EMBL/GenBank/DDBJ databases">
        <authorList>
            <consortium name="Lawrence Berkeley National Laboratory"/>
            <person name="Steindorff A."/>
            <person name="Hensen N."/>
            <person name="Bonometti L."/>
            <person name="Westerberg I."/>
            <person name="Brannstrom I.O."/>
            <person name="Guillou S."/>
            <person name="Cros-Aarteil S."/>
            <person name="Calhoun S."/>
            <person name="Haridas S."/>
            <person name="Kuo A."/>
            <person name="Mondo S."/>
            <person name="Pangilinan J."/>
            <person name="Riley R."/>
            <person name="Labutti K."/>
            <person name="Andreopoulos B."/>
            <person name="Lipzen A."/>
            <person name="Chen C."/>
            <person name="Yanf M."/>
            <person name="Daum C."/>
            <person name="Ng V."/>
            <person name="Clum A."/>
            <person name="Ohm R."/>
            <person name="Martin F."/>
            <person name="Silar P."/>
            <person name="Natvig D."/>
            <person name="Lalanne C."/>
            <person name="Gautier V."/>
            <person name="Ament-Velasquez S.L."/>
            <person name="Kruys A."/>
            <person name="Hutchinson M.I."/>
            <person name="Powell A.J."/>
            <person name="Barry K."/>
            <person name="Miller A.N."/>
            <person name="Grigoriev I.V."/>
            <person name="Debuchy R."/>
            <person name="Gladieux P."/>
            <person name="Thoren M.H."/>
            <person name="Johannesson H."/>
        </authorList>
    </citation>
    <scope>NUCLEOTIDE SEQUENCE</scope>
    <source>
        <strain evidence="3">CBS 757.83</strain>
    </source>
</reference>
<feature type="region of interest" description="Disordered" evidence="1">
    <location>
        <begin position="1"/>
        <end position="322"/>
    </location>
</feature>
<dbReference type="Proteomes" id="UP001305647">
    <property type="component" value="Unassembled WGS sequence"/>
</dbReference>
<accession>A0AAN6PYK1</accession>
<feature type="compositionally biased region" description="Basic residues" evidence="1">
    <location>
        <begin position="529"/>
        <end position="540"/>
    </location>
</feature>
<proteinExistence type="predicted"/>
<feature type="compositionally biased region" description="Basic and acidic residues" evidence="1">
    <location>
        <begin position="257"/>
        <end position="280"/>
    </location>
</feature>
<evidence type="ECO:0000259" key="2">
    <source>
        <dbReference type="Pfam" id="PF26118"/>
    </source>
</evidence>
<feature type="compositionally biased region" description="Basic residues" evidence="1">
    <location>
        <begin position="281"/>
        <end position="293"/>
    </location>
</feature>
<feature type="compositionally biased region" description="Basic and acidic residues" evidence="1">
    <location>
        <begin position="155"/>
        <end position="174"/>
    </location>
</feature>
<feature type="compositionally biased region" description="Basic and acidic residues" evidence="1">
    <location>
        <begin position="80"/>
        <end position="92"/>
    </location>
</feature>
<feature type="compositionally biased region" description="Basic and acidic residues" evidence="1">
    <location>
        <begin position="11"/>
        <end position="41"/>
    </location>
</feature>
<feature type="compositionally biased region" description="Low complexity" evidence="1">
    <location>
        <begin position="184"/>
        <end position="193"/>
    </location>
</feature>
<feature type="compositionally biased region" description="Low complexity" evidence="1">
    <location>
        <begin position="294"/>
        <end position="304"/>
    </location>
</feature>
<name>A0AAN6PYK1_9PEZI</name>
<sequence length="593" mass="69015">MANRFSAPDVPRPERWDRDRYEYERERDHDRDRYSDVRGRFDDDDDDDNDDGHVYVRRGPRPTSRPRDRDDRSSTTMGPSDRDREWDREPPRRFRGGGGRADEESDVVVRERSRERRRVVYDDEPPHGPPRREPPRRIVSPPRWRRPVSPPRHPPRGEVEVDKSRVVFERERYRSPSPAPRRPPVLLRRQSSLDTFDRKPARRYWEQREEEYGPPARRDDHHRLPPYVDIPLPRTKALPPPRGYAEREYADEIQVSDPHRYGDEDFHAYPERVRERETVRTRRRDSRVRRRSRSSSSSSSSSSSGGTALTMRSEYPKKGKTRIPARLVSKRALIDLGYPYVEEGNVIIVQKALGQHNIDDLLKLSDDYKKSELELITARSSAGDLIEERVERRTEIYEGAAALPAPHPAPVAPGNGPIIVDAHPPQQPVEVVKTTVIRDASPSRYTTTSYDNTTSYDTASSYDTYTTTTSSPTVVYDRSREESGHVPVGPVVLAGHRHRHSHGHRHDVYETDDLRSEIRHLEKQLARRERSRHRSRHRSMSRGGEMVRAERLSTGELVLYDEEVELVQEPTRAGPRIEKDKRGRLSISVPRYR</sequence>
<dbReference type="InterPro" id="IPR058348">
    <property type="entry name" value="DUF8035"/>
</dbReference>
<feature type="domain" description="DUF8035" evidence="2">
    <location>
        <begin position="317"/>
        <end position="370"/>
    </location>
</feature>
<feature type="region of interest" description="Disordered" evidence="1">
    <location>
        <begin position="571"/>
        <end position="593"/>
    </location>
</feature>
<feature type="compositionally biased region" description="Low complexity" evidence="1">
    <location>
        <begin position="465"/>
        <end position="476"/>
    </location>
</feature>
<feature type="compositionally biased region" description="Basic and acidic residues" evidence="1">
    <location>
        <begin position="195"/>
        <end position="223"/>
    </location>
</feature>
<evidence type="ECO:0000313" key="3">
    <source>
        <dbReference type="EMBL" id="KAK4099471.1"/>
    </source>
</evidence>
<dbReference type="AlphaFoldDB" id="A0AAN6PYK1"/>
<dbReference type="Pfam" id="PF26118">
    <property type="entry name" value="DUF8035"/>
    <property type="match status" value="1"/>
</dbReference>
<dbReference type="EMBL" id="MU863649">
    <property type="protein sequence ID" value="KAK4099471.1"/>
    <property type="molecule type" value="Genomic_DNA"/>
</dbReference>
<organism evidence="3 4">
    <name type="scientific">Parathielavia hyrcaniae</name>
    <dbReference type="NCBI Taxonomy" id="113614"/>
    <lineage>
        <taxon>Eukaryota</taxon>
        <taxon>Fungi</taxon>
        <taxon>Dikarya</taxon>
        <taxon>Ascomycota</taxon>
        <taxon>Pezizomycotina</taxon>
        <taxon>Sordariomycetes</taxon>
        <taxon>Sordariomycetidae</taxon>
        <taxon>Sordariales</taxon>
        <taxon>Chaetomiaceae</taxon>
        <taxon>Parathielavia</taxon>
    </lineage>
</organism>
<evidence type="ECO:0000313" key="4">
    <source>
        <dbReference type="Proteomes" id="UP001305647"/>
    </source>
</evidence>
<keyword evidence="4" id="KW-1185">Reference proteome</keyword>
<feature type="region of interest" description="Disordered" evidence="1">
    <location>
        <begin position="525"/>
        <end position="545"/>
    </location>
</feature>